<dbReference type="RefSeq" id="WP_169900517.1">
    <property type="nucleotide sequence ID" value="NZ_JAAQYH010000020.1"/>
</dbReference>
<dbReference type="AlphaFoldDB" id="A0A7Y1M7Q0"/>
<proteinExistence type="predicted"/>
<protein>
    <submittedName>
        <fullName evidence="3">HNH endonuclease</fullName>
    </submittedName>
</protein>
<keyword evidence="3" id="KW-0255">Endonuclease</keyword>
<dbReference type="EMBL" id="JAAQYH010000020">
    <property type="protein sequence ID" value="NNA76753.1"/>
    <property type="molecule type" value="Genomic_DNA"/>
</dbReference>
<keyword evidence="3" id="KW-0378">Hydrolase</keyword>
<organism evidence="3 4">
    <name type="scientific">Pseudomonas lactis</name>
    <dbReference type="NCBI Taxonomy" id="1615674"/>
    <lineage>
        <taxon>Bacteria</taxon>
        <taxon>Pseudomonadati</taxon>
        <taxon>Pseudomonadota</taxon>
        <taxon>Gammaproteobacteria</taxon>
        <taxon>Pseudomonadales</taxon>
        <taxon>Pseudomonadaceae</taxon>
        <taxon>Pseudomonas</taxon>
    </lineage>
</organism>
<dbReference type="SMART" id="SM00507">
    <property type="entry name" value="HNHc"/>
    <property type="match status" value="1"/>
</dbReference>
<reference evidence="3 4" key="1">
    <citation type="journal article" date="2020" name="Front. Microbiol.">
        <title>Genetic Organization of the aprX-lipA2 Operon Affects the Proteolytic Potential of Pseudomonas Species in Milk.</title>
        <authorList>
            <person name="Maier C."/>
            <person name="Huptas C."/>
            <person name="von Neubeck M."/>
            <person name="Scherer S."/>
            <person name="Wenning M."/>
            <person name="Lucking G."/>
        </authorList>
    </citation>
    <scope>NUCLEOTIDE SEQUENCE [LARGE SCALE GENOMIC DNA]</scope>
    <source>
        <strain evidence="3 4">WS 5405</strain>
    </source>
</reference>
<dbReference type="GO" id="GO:0004519">
    <property type="term" value="F:endonuclease activity"/>
    <property type="evidence" value="ECO:0007669"/>
    <property type="project" value="UniProtKB-KW"/>
</dbReference>
<dbReference type="InterPro" id="IPR003615">
    <property type="entry name" value="HNH_nuc"/>
</dbReference>
<keyword evidence="3" id="KW-0540">Nuclease</keyword>
<accession>A0A7Y1M7Q0</accession>
<feature type="compositionally biased region" description="Basic and acidic residues" evidence="1">
    <location>
        <begin position="1"/>
        <end position="17"/>
    </location>
</feature>
<evidence type="ECO:0000259" key="2">
    <source>
        <dbReference type="SMART" id="SM00507"/>
    </source>
</evidence>
<dbReference type="InterPro" id="IPR002711">
    <property type="entry name" value="HNH"/>
</dbReference>
<evidence type="ECO:0000256" key="1">
    <source>
        <dbReference type="SAM" id="MobiDB-lite"/>
    </source>
</evidence>
<dbReference type="Gene3D" id="1.10.30.50">
    <property type="match status" value="1"/>
</dbReference>
<dbReference type="Pfam" id="PF01844">
    <property type="entry name" value="HNH"/>
    <property type="match status" value="1"/>
</dbReference>
<dbReference type="Proteomes" id="UP000535954">
    <property type="component" value="Unassembled WGS sequence"/>
</dbReference>
<sequence length="110" mass="12312">MDEYPHALRTRRTDNSPRLRGRKLQARRLRVWTASPCCAVCGKLTSYPSGFELDHKVPLFKGGEDTDENCQVLCVNLGGRSPGCHEHKTASDLGYQLKVEIGLDGWPVED</sequence>
<evidence type="ECO:0000313" key="3">
    <source>
        <dbReference type="EMBL" id="NNA76753.1"/>
    </source>
</evidence>
<dbReference type="CDD" id="cd00085">
    <property type="entry name" value="HNHc"/>
    <property type="match status" value="1"/>
</dbReference>
<dbReference type="GO" id="GO:0008270">
    <property type="term" value="F:zinc ion binding"/>
    <property type="evidence" value="ECO:0007669"/>
    <property type="project" value="InterPro"/>
</dbReference>
<feature type="region of interest" description="Disordered" evidence="1">
    <location>
        <begin position="1"/>
        <end position="20"/>
    </location>
</feature>
<name>A0A7Y1M7Q0_9PSED</name>
<feature type="domain" description="HNH nuclease" evidence="2">
    <location>
        <begin position="28"/>
        <end position="86"/>
    </location>
</feature>
<gene>
    <name evidence="3" type="ORF">HBO13_29400</name>
</gene>
<dbReference type="GO" id="GO:0003676">
    <property type="term" value="F:nucleic acid binding"/>
    <property type="evidence" value="ECO:0007669"/>
    <property type="project" value="InterPro"/>
</dbReference>
<evidence type="ECO:0000313" key="4">
    <source>
        <dbReference type="Proteomes" id="UP000535954"/>
    </source>
</evidence>
<comment type="caution">
    <text evidence="3">The sequence shown here is derived from an EMBL/GenBank/DDBJ whole genome shotgun (WGS) entry which is preliminary data.</text>
</comment>